<organism evidence="7">
    <name type="scientific">Timema genevievae</name>
    <name type="common">Walking stick</name>
    <dbReference type="NCBI Taxonomy" id="629358"/>
    <lineage>
        <taxon>Eukaryota</taxon>
        <taxon>Metazoa</taxon>
        <taxon>Ecdysozoa</taxon>
        <taxon>Arthropoda</taxon>
        <taxon>Hexapoda</taxon>
        <taxon>Insecta</taxon>
        <taxon>Pterygota</taxon>
        <taxon>Neoptera</taxon>
        <taxon>Polyneoptera</taxon>
        <taxon>Phasmatodea</taxon>
        <taxon>Timematodea</taxon>
        <taxon>Timematoidea</taxon>
        <taxon>Timematidae</taxon>
        <taxon>Timema</taxon>
    </lineage>
</organism>
<protein>
    <recommendedName>
        <fullName evidence="6">FAD dependent oxidoreductase domain-containing protein</fullName>
    </recommendedName>
</protein>
<proteinExistence type="inferred from homology"/>
<dbReference type="Pfam" id="PF01266">
    <property type="entry name" value="DAO"/>
    <property type="match status" value="1"/>
</dbReference>
<evidence type="ECO:0000313" key="7">
    <source>
        <dbReference type="EMBL" id="CAD7597074.1"/>
    </source>
</evidence>
<evidence type="ECO:0000256" key="1">
    <source>
        <dbReference type="ARBA" id="ARBA00001974"/>
    </source>
</evidence>
<evidence type="ECO:0000259" key="6">
    <source>
        <dbReference type="Pfam" id="PF01266"/>
    </source>
</evidence>
<evidence type="ECO:0000256" key="4">
    <source>
        <dbReference type="ARBA" id="ARBA00022827"/>
    </source>
</evidence>
<dbReference type="GO" id="GO:0019478">
    <property type="term" value="P:D-amino acid catabolic process"/>
    <property type="evidence" value="ECO:0007669"/>
    <property type="project" value="TreeGrafter"/>
</dbReference>
<reference evidence="7" key="1">
    <citation type="submission" date="2020-11" db="EMBL/GenBank/DDBJ databases">
        <authorList>
            <person name="Tran Van P."/>
        </authorList>
    </citation>
    <scope>NUCLEOTIDE SEQUENCE</scope>
</reference>
<dbReference type="SUPFAM" id="SSF51971">
    <property type="entry name" value="Nucleotide-binding domain"/>
    <property type="match status" value="1"/>
</dbReference>
<dbReference type="PANTHER" id="PTHR11530:SF17">
    <property type="entry name" value="RE49860P"/>
    <property type="match status" value="1"/>
</dbReference>
<dbReference type="PANTHER" id="PTHR11530">
    <property type="entry name" value="D-AMINO ACID OXIDASE"/>
    <property type="match status" value="1"/>
</dbReference>
<comment type="similarity">
    <text evidence="2">Belongs to the DAMOX/DASOX family.</text>
</comment>
<dbReference type="AlphaFoldDB" id="A0A7R9K0D7"/>
<accession>A0A7R9K0D7</accession>
<dbReference type="GO" id="GO:0003884">
    <property type="term" value="F:D-amino-acid oxidase activity"/>
    <property type="evidence" value="ECO:0007669"/>
    <property type="project" value="InterPro"/>
</dbReference>
<feature type="domain" description="FAD dependent oxidoreductase" evidence="6">
    <location>
        <begin position="458"/>
        <end position="621"/>
    </location>
</feature>
<dbReference type="GO" id="GO:0071949">
    <property type="term" value="F:FAD binding"/>
    <property type="evidence" value="ECO:0007669"/>
    <property type="project" value="InterPro"/>
</dbReference>
<keyword evidence="5" id="KW-0560">Oxidoreductase</keyword>
<keyword evidence="4" id="KW-0274">FAD</keyword>
<dbReference type="Gene3D" id="3.30.9.10">
    <property type="entry name" value="D-Amino Acid Oxidase, subunit A, domain 2"/>
    <property type="match status" value="1"/>
</dbReference>
<dbReference type="SUPFAM" id="SSF54373">
    <property type="entry name" value="FAD-linked reductases, C-terminal domain"/>
    <property type="match status" value="1"/>
</dbReference>
<dbReference type="GO" id="GO:0005737">
    <property type="term" value="C:cytoplasm"/>
    <property type="evidence" value="ECO:0007669"/>
    <property type="project" value="TreeGrafter"/>
</dbReference>
<evidence type="ECO:0000256" key="3">
    <source>
        <dbReference type="ARBA" id="ARBA00022630"/>
    </source>
</evidence>
<dbReference type="EMBL" id="OE841782">
    <property type="protein sequence ID" value="CAD7597074.1"/>
    <property type="molecule type" value="Genomic_DNA"/>
</dbReference>
<dbReference type="PROSITE" id="PS00677">
    <property type="entry name" value="DAO"/>
    <property type="match status" value="1"/>
</dbReference>
<gene>
    <name evidence="7" type="ORF">TGEB3V08_LOCUS6648</name>
</gene>
<keyword evidence="3" id="KW-0285">Flavoprotein</keyword>
<evidence type="ECO:0000256" key="2">
    <source>
        <dbReference type="ARBA" id="ARBA00006730"/>
    </source>
</evidence>
<dbReference type="InterPro" id="IPR006181">
    <property type="entry name" value="D-amino_acid_oxidase_CS"/>
</dbReference>
<dbReference type="Gene3D" id="3.40.50.720">
    <property type="entry name" value="NAD(P)-binding Rossmann-like Domain"/>
    <property type="match status" value="1"/>
</dbReference>
<sequence>MGSMQIGILGAGVVGLNTALELQRQFPTARLTIVADKFNEETTSDGAAGIFRPSTSFSGPTENITKFVKPHLSLNTETTATGNSSEWIQRSYDYYNELYLSEQASLAGVNRVSGHIVSSISPEIVRNHFLEKVVPIFRAATQDELLLYPGNWKYGSFFTTLITECHKFQPWALSSEQDCINKHSEQDYNNKHSEQDCINKHSEQDHNTKHSEQDCINKHSEQDYNNKHSEQDCINKHSEQDHNTKHSEQDCINKHSEQDYNNKHSEQDCINKHSEQDHNTKHSEQDCINKHSEQDYNNKHSEQDCINKHSEQDHNTKHSEQDCINKHSEQDCINKHSEQDHNTKQSEQDCINKHSEQDCINKHSEQDHNTKQSEQDCINKHSEQDCINKHSEQDHNTKQSEQDYINKHSKQDCINKHSEQDYINKHSEQDCINKHSEERAHKMSISNIILRFQQDSGHIIKRRINSFQELVGDFDIVVNCTGLGAKYLCSDYKLVPIRGQVLKVRAPWLKTFLYADFDTYIVPGSLATTIGGCRQYESYDLDVSPHDSAAIKERAFRLIPGLKRAPVIREWVGLRPHRSIVRVETEIINTTSGKLKVVHNYGHGGYGVMTAPGTAQHAVQLVKGLHLAGLGNSKL</sequence>
<name>A0A7R9K0D7_TIMGE</name>
<dbReference type="InterPro" id="IPR006076">
    <property type="entry name" value="FAD-dep_OxRdtase"/>
</dbReference>
<evidence type="ECO:0000256" key="5">
    <source>
        <dbReference type="ARBA" id="ARBA00023002"/>
    </source>
</evidence>
<comment type="cofactor">
    <cofactor evidence="1">
        <name>FAD</name>
        <dbReference type="ChEBI" id="CHEBI:57692"/>
    </cofactor>
</comment>
<dbReference type="InterPro" id="IPR023209">
    <property type="entry name" value="DAO"/>
</dbReference>